<dbReference type="PANTHER" id="PTHR41328:SF3">
    <property type="entry name" value="PBSX PHAGE TERMINASE SMALL SUBUNIT"/>
    <property type="match status" value="1"/>
</dbReference>
<evidence type="ECO:0000256" key="1">
    <source>
        <dbReference type="ARBA" id="ARBA00022612"/>
    </source>
</evidence>
<dbReference type="GO" id="GO:0051276">
    <property type="term" value="P:chromosome organization"/>
    <property type="evidence" value="ECO:0007669"/>
    <property type="project" value="InterPro"/>
</dbReference>
<dbReference type="PANTHER" id="PTHR41328">
    <property type="entry name" value="TERMINASE SMALL SUBUNIT-RELATED"/>
    <property type="match status" value="1"/>
</dbReference>
<protein>
    <submittedName>
        <fullName evidence="3">Terminase small subunit</fullName>
    </submittedName>
</protein>
<keyword evidence="1" id="KW-1188">Viral release from host cell</keyword>
<evidence type="ECO:0000256" key="2">
    <source>
        <dbReference type="ARBA" id="ARBA00023219"/>
    </source>
</evidence>
<evidence type="ECO:0000313" key="3">
    <source>
        <dbReference type="EMBL" id="DAF43520.1"/>
    </source>
</evidence>
<name>A0A8S5RXX4_9CAUD</name>
<dbReference type="InterPro" id="IPR005335">
    <property type="entry name" value="Terminase_ssu"/>
</dbReference>
<dbReference type="InterPro" id="IPR038713">
    <property type="entry name" value="Terminase_Gp1_N_sf"/>
</dbReference>
<dbReference type="Pfam" id="PF03592">
    <property type="entry name" value="Terminase_2"/>
    <property type="match status" value="1"/>
</dbReference>
<dbReference type="InterPro" id="IPR052404">
    <property type="entry name" value="SPP1-like_terminase"/>
</dbReference>
<reference evidence="3" key="1">
    <citation type="journal article" date="2021" name="Proc. Natl. Acad. Sci. U.S.A.">
        <title>A Catalog of Tens of Thousands of Viruses from Human Metagenomes Reveals Hidden Associations with Chronic Diseases.</title>
        <authorList>
            <person name="Tisza M.J."/>
            <person name="Buck C.B."/>
        </authorList>
    </citation>
    <scope>NUCLEOTIDE SEQUENCE</scope>
    <source>
        <strain evidence="3">CtWdm1</strain>
    </source>
</reference>
<accession>A0A8S5RXX4</accession>
<keyword evidence="2" id="KW-0231">Viral genome packaging</keyword>
<sequence length="255" mass="29671">MSNENIRELAYEDYCAGLKYKEIADKYNVKLSTIKSWATRYWKKKKLQPKEKVATKSIKRLQPQNEDTSHKIVKELKDAVMSDDSLTAEQQKFCIYYVMSNNALQSYLKAYRCSYECASASAYRLLGKVRIKEKINELKEIMREHIQLDVNDMVIFLSKVVKSDIRDYLKFGRRTIELSEGNTITVNFVDLLDSDTVDTSLIQEVKQGRDGVSLKLVDKRWAWEKLEKLLGWTTQEEASEEVIIIDNIPEVSDDE</sequence>
<dbReference type="EMBL" id="BK032509">
    <property type="protein sequence ID" value="DAF43520.1"/>
    <property type="molecule type" value="Genomic_DNA"/>
</dbReference>
<organism evidence="3">
    <name type="scientific">Siphoviridae sp. ctWdm1</name>
    <dbReference type="NCBI Taxonomy" id="2827883"/>
    <lineage>
        <taxon>Viruses</taxon>
        <taxon>Duplodnaviria</taxon>
        <taxon>Heunggongvirae</taxon>
        <taxon>Uroviricota</taxon>
        <taxon>Caudoviricetes</taxon>
    </lineage>
</organism>
<proteinExistence type="predicted"/>
<dbReference type="Gene3D" id="1.10.10.1400">
    <property type="entry name" value="Terminase, small subunit, N-terminal DNA-binding domain, HTH motif"/>
    <property type="match status" value="1"/>
</dbReference>